<reference evidence="10" key="1">
    <citation type="journal article" date="2019" name="Int. J. Syst. Evol. Microbiol.">
        <title>The Global Catalogue of Microorganisms (GCM) 10K type strain sequencing project: providing services to taxonomists for standard genome sequencing and annotation.</title>
        <authorList>
            <consortium name="The Broad Institute Genomics Platform"/>
            <consortium name="The Broad Institute Genome Sequencing Center for Infectious Disease"/>
            <person name="Wu L."/>
            <person name="Ma J."/>
        </authorList>
    </citation>
    <scope>NUCLEOTIDE SEQUENCE [LARGE SCALE GENOMIC DNA]</scope>
    <source>
        <strain evidence="10">JCM 18127</strain>
    </source>
</reference>
<keyword evidence="3" id="KW-0813">Transport</keyword>
<comment type="caution">
    <text evidence="9">The sequence shown here is derived from an EMBL/GenBank/DDBJ whole genome shotgun (WGS) entry which is preliminary data.</text>
</comment>
<protein>
    <recommendedName>
        <fullName evidence="8">ABC transporter domain-containing protein</fullName>
    </recommendedName>
</protein>
<dbReference type="Proteomes" id="UP001500621">
    <property type="component" value="Unassembled WGS sequence"/>
</dbReference>
<evidence type="ECO:0000256" key="2">
    <source>
        <dbReference type="ARBA" id="ARBA00005417"/>
    </source>
</evidence>
<dbReference type="PANTHER" id="PTHR42711:SF5">
    <property type="entry name" value="ABC TRANSPORTER ATP-BINDING PROTEIN NATA"/>
    <property type="match status" value="1"/>
</dbReference>
<name>A0ABP8X0B8_9ACTN</name>
<comment type="similarity">
    <text evidence="2">Belongs to the ABC transporter superfamily.</text>
</comment>
<evidence type="ECO:0000256" key="6">
    <source>
        <dbReference type="ARBA" id="ARBA00023251"/>
    </source>
</evidence>
<accession>A0ABP8X0B8</accession>
<keyword evidence="10" id="KW-1185">Reference proteome</keyword>
<evidence type="ECO:0000256" key="5">
    <source>
        <dbReference type="ARBA" id="ARBA00022840"/>
    </source>
</evidence>
<dbReference type="Gene3D" id="3.40.50.300">
    <property type="entry name" value="P-loop containing nucleotide triphosphate hydrolases"/>
    <property type="match status" value="1"/>
</dbReference>
<evidence type="ECO:0000256" key="3">
    <source>
        <dbReference type="ARBA" id="ARBA00022448"/>
    </source>
</evidence>
<evidence type="ECO:0000313" key="10">
    <source>
        <dbReference type="Proteomes" id="UP001500621"/>
    </source>
</evidence>
<dbReference type="InterPro" id="IPR003439">
    <property type="entry name" value="ABC_transporter-like_ATP-bd"/>
</dbReference>
<sequence>MTAIELRDVVKTFGAVRALDGLDLVVEPGEVHAFLGPNGAGRSTTIRVLPGRAARRLRQRTPARRRPVAPGARAAPADGLRAG</sequence>
<proteinExistence type="inferred from homology"/>
<feature type="region of interest" description="Disordered" evidence="7">
    <location>
        <begin position="57"/>
        <end position="83"/>
    </location>
</feature>
<feature type="compositionally biased region" description="Low complexity" evidence="7">
    <location>
        <begin position="68"/>
        <end position="83"/>
    </location>
</feature>
<gene>
    <name evidence="9" type="ORF">GCM10023226_41480</name>
</gene>
<evidence type="ECO:0000256" key="7">
    <source>
        <dbReference type="SAM" id="MobiDB-lite"/>
    </source>
</evidence>
<feature type="domain" description="ABC transporter" evidence="8">
    <location>
        <begin position="19"/>
        <end position="52"/>
    </location>
</feature>
<dbReference type="EMBL" id="BAABIM010000005">
    <property type="protein sequence ID" value="GAA4698592.1"/>
    <property type="molecule type" value="Genomic_DNA"/>
</dbReference>
<comment type="subcellular location">
    <subcellularLocation>
        <location evidence="1">Cell membrane</location>
        <topology evidence="1">Peripheral membrane protein</topology>
    </subcellularLocation>
</comment>
<dbReference type="InterPro" id="IPR027417">
    <property type="entry name" value="P-loop_NTPase"/>
</dbReference>
<dbReference type="SUPFAM" id="SSF52540">
    <property type="entry name" value="P-loop containing nucleoside triphosphate hydrolases"/>
    <property type="match status" value="1"/>
</dbReference>
<evidence type="ECO:0000256" key="1">
    <source>
        <dbReference type="ARBA" id="ARBA00004202"/>
    </source>
</evidence>
<keyword evidence="5" id="KW-0067">ATP-binding</keyword>
<evidence type="ECO:0000256" key="4">
    <source>
        <dbReference type="ARBA" id="ARBA00022741"/>
    </source>
</evidence>
<evidence type="ECO:0000313" key="9">
    <source>
        <dbReference type="EMBL" id="GAA4698592.1"/>
    </source>
</evidence>
<keyword evidence="6" id="KW-0046">Antibiotic resistance</keyword>
<dbReference type="Pfam" id="PF00005">
    <property type="entry name" value="ABC_tran"/>
    <property type="match status" value="1"/>
</dbReference>
<dbReference type="PANTHER" id="PTHR42711">
    <property type="entry name" value="ABC TRANSPORTER ATP-BINDING PROTEIN"/>
    <property type="match status" value="1"/>
</dbReference>
<feature type="compositionally biased region" description="Basic residues" evidence="7">
    <location>
        <begin position="57"/>
        <end position="67"/>
    </location>
</feature>
<evidence type="ECO:0000259" key="8">
    <source>
        <dbReference type="Pfam" id="PF00005"/>
    </source>
</evidence>
<dbReference type="InterPro" id="IPR050763">
    <property type="entry name" value="ABC_transporter_ATP-binding"/>
</dbReference>
<keyword evidence="4" id="KW-0547">Nucleotide-binding</keyword>
<organism evidence="9 10">
    <name type="scientific">Nocardioides nanhaiensis</name>
    <dbReference type="NCBI Taxonomy" id="1476871"/>
    <lineage>
        <taxon>Bacteria</taxon>
        <taxon>Bacillati</taxon>
        <taxon>Actinomycetota</taxon>
        <taxon>Actinomycetes</taxon>
        <taxon>Propionibacteriales</taxon>
        <taxon>Nocardioidaceae</taxon>
        <taxon>Nocardioides</taxon>
    </lineage>
</organism>